<comment type="similarity">
    <text evidence="1">Belongs to the 'phage' integrase family.</text>
</comment>
<evidence type="ECO:0000256" key="1">
    <source>
        <dbReference type="ARBA" id="ARBA00008857"/>
    </source>
</evidence>
<reference evidence="7 8" key="1">
    <citation type="journal article" date="2024" name="Int. J. Syst. Evol. Microbiol.">
        <title>Microbacterium memoriense sp. nov., a member of the Actinomycetota from marine beach sediment of the north coast of Portugal.</title>
        <authorList>
            <person name="Santos J.D.N.D."/>
            <person name="Klimek D."/>
            <person name="Calusinska M."/>
            <person name="Lobo-da-Cunha A."/>
            <person name="Catita J."/>
            <person name="Goncalves H."/>
            <person name="Gonzalez I."/>
            <person name="Lage O.M."/>
        </authorList>
    </citation>
    <scope>NUCLEOTIDE SEQUENCE [LARGE SCALE GENOMIC DNA]</scope>
    <source>
        <strain evidence="7 8">PMIC_1C1B</strain>
    </source>
</reference>
<feature type="domain" description="Core-binding (CB)" evidence="6">
    <location>
        <begin position="79"/>
        <end position="163"/>
    </location>
</feature>
<sequence length="387" mass="42439">MAAQSKRKRRETFGQVEKLPSGRIRARYLGPDGERHNAPATFSTLTDARAYLARVQDQIARGAWLSAVDAAAAEAERQQTLGTYAEKWITERTNSRGERLRPATVHEYRRLLAGPLAPLTSRHLSGISPAAVRTWRTGLLDTGKMTQASRAYGLLNAIMSTAADDRLISENPCTIKGGQSTHTGRKVLPPADAELDTILETITPRFRALVLLAAWGGLRYGEATELRRRDLTITRNDAGEIVLIRVRVERGVTHTTAGGFQVGPPKSEAGIRTVALPPHVHGEIVGHLEEHTGRFPDSLLFPAADGSSHLAQSTFTKHWYPARRAAGRDDMPFHALRHYGGTAYAQTGATLKEIQARLGHSSAGAAMRYQHTTDRDDELAARMARRV</sequence>
<proteinExistence type="inferred from homology"/>
<keyword evidence="8" id="KW-1185">Reference proteome</keyword>
<dbReference type="InterPro" id="IPR058717">
    <property type="entry name" value="Phage_L5_Integrase_N"/>
</dbReference>
<protein>
    <submittedName>
        <fullName evidence="7">Site-specific integrase</fullName>
    </submittedName>
</protein>
<dbReference type="PANTHER" id="PTHR30349:SF64">
    <property type="entry name" value="PROPHAGE INTEGRASE INTD-RELATED"/>
    <property type="match status" value="1"/>
</dbReference>
<organism evidence="7 8">
    <name type="scientific">Microbacterium memoriense</name>
    <dbReference type="NCBI Taxonomy" id="2978350"/>
    <lineage>
        <taxon>Bacteria</taxon>
        <taxon>Bacillati</taxon>
        <taxon>Actinomycetota</taxon>
        <taxon>Actinomycetes</taxon>
        <taxon>Micrococcales</taxon>
        <taxon>Microbacteriaceae</taxon>
        <taxon>Microbacterium</taxon>
    </lineage>
</organism>
<dbReference type="InterPro" id="IPR044068">
    <property type="entry name" value="CB"/>
</dbReference>
<evidence type="ECO:0000259" key="5">
    <source>
        <dbReference type="PROSITE" id="PS51898"/>
    </source>
</evidence>
<dbReference type="EMBL" id="JAODOR010000001">
    <property type="protein sequence ID" value="MCT9000796.1"/>
    <property type="molecule type" value="Genomic_DNA"/>
</dbReference>
<name>A0ABT2P7W0_9MICO</name>
<feature type="domain" description="Tyr recombinase" evidence="5">
    <location>
        <begin position="183"/>
        <end position="384"/>
    </location>
</feature>
<dbReference type="InterPro" id="IPR013762">
    <property type="entry name" value="Integrase-like_cat_sf"/>
</dbReference>
<keyword evidence="2 4" id="KW-0238">DNA-binding</keyword>
<dbReference type="Proteomes" id="UP001300496">
    <property type="component" value="Unassembled WGS sequence"/>
</dbReference>
<dbReference type="SUPFAM" id="SSF56349">
    <property type="entry name" value="DNA breaking-rejoining enzymes"/>
    <property type="match status" value="1"/>
</dbReference>
<keyword evidence="3" id="KW-0233">DNA recombination</keyword>
<evidence type="ECO:0000313" key="7">
    <source>
        <dbReference type="EMBL" id="MCT9000796.1"/>
    </source>
</evidence>
<dbReference type="InterPro" id="IPR011010">
    <property type="entry name" value="DNA_brk_join_enz"/>
</dbReference>
<dbReference type="CDD" id="cd01189">
    <property type="entry name" value="INT_ICEBs1_C_like"/>
    <property type="match status" value="1"/>
</dbReference>
<dbReference type="Pfam" id="PF00589">
    <property type="entry name" value="Phage_integrase"/>
    <property type="match status" value="1"/>
</dbReference>
<accession>A0ABT2P7W0</accession>
<dbReference type="InterPro" id="IPR010998">
    <property type="entry name" value="Integrase_recombinase_N"/>
</dbReference>
<evidence type="ECO:0000259" key="6">
    <source>
        <dbReference type="PROSITE" id="PS51900"/>
    </source>
</evidence>
<dbReference type="RefSeq" id="WP_261605356.1">
    <property type="nucleotide sequence ID" value="NZ_JAODOR010000001.1"/>
</dbReference>
<dbReference type="PANTHER" id="PTHR30349">
    <property type="entry name" value="PHAGE INTEGRASE-RELATED"/>
    <property type="match status" value="1"/>
</dbReference>
<dbReference type="Gene3D" id="1.10.150.130">
    <property type="match status" value="1"/>
</dbReference>
<dbReference type="Pfam" id="PF26003">
    <property type="entry name" value="Integrase_N_phage"/>
    <property type="match status" value="1"/>
</dbReference>
<dbReference type="PROSITE" id="PS51900">
    <property type="entry name" value="CB"/>
    <property type="match status" value="1"/>
</dbReference>
<evidence type="ECO:0000256" key="3">
    <source>
        <dbReference type="ARBA" id="ARBA00023172"/>
    </source>
</evidence>
<comment type="caution">
    <text evidence="7">The sequence shown here is derived from an EMBL/GenBank/DDBJ whole genome shotgun (WGS) entry which is preliminary data.</text>
</comment>
<dbReference type="InterPro" id="IPR050090">
    <property type="entry name" value="Tyrosine_recombinase_XerCD"/>
</dbReference>
<evidence type="ECO:0000256" key="4">
    <source>
        <dbReference type="PROSITE-ProRule" id="PRU01248"/>
    </source>
</evidence>
<dbReference type="PROSITE" id="PS51898">
    <property type="entry name" value="TYR_RECOMBINASE"/>
    <property type="match status" value="1"/>
</dbReference>
<dbReference type="Gene3D" id="1.10.443.10">
    <property type="entry name" value="Intergrase catalytic core"/>
    <property type="match status" value="1"/>
</dbReference>
<dbReference type="InterPro" id="IPR002104">
    <property type="entry name" value="Integrase_catalytic"/>
</dbReference>
<evidence type="ECO:0000256" key="2">
    <source>
        <dbReference type="ARBA" id="ARBA00023125"/>
    </source>
</evidence>
<gene>
    <name evidence="7" type="ORF">N4R40_00240</name>
</gene>
<evidence type="ECO:0000313" key="8">
    <source>
        <dbReference type="Proteomes" id="UP001300496"/>
    </source>
</evidence>